<evidence type="ECO:0000313" key="1">
    <source>
        <dbReference type="EMBL" id="QDV52556.1"/>
    </source>
</evidence>
<dbReference type="AlphaFoldDB" id="A0A518IHJ3"/>
<gene>
    <name evidence="1" type="ORF">Enr17x_46190</name>
</gene>
<dbReference type="KEGG" id="gfm:Enr17x_46190"/>
<dbReference type="Proteomes" id="UP000318313">
    <property type="component" value="Chromosome"/>
</dbReference>
<name>A0A518IHJ3_9PLAN</name>
<organism evidence="1 2">
    <name type="scientific">Gimesia fumaroli</name>
    <dbReference type="NCBI Taxonomy" id="2527976"/>
    <lineage>
        <taxon>Bacteria</taxon>
        <taxon>Pseudomonadati</taxon>
        <taxon>Planctomycetota</taxon>
        <taxon>Planctomycetia</taxon>
        <taxon>Planctomycetales</taxon>
        <taxon>Planctomycetaceae</taxon>
        <taxon>Gimesia</taxon>
    </lineage>
</organism>
<keyword evidence="2" id="KW-1185">Reference proteome</keyword>
<reference evidence="1 2" key="1">
    <citation type="submission" date="2019-03" db="EMBL/GenBank/DDBJ databases">
        <title>Deep-cultivation of Planctomycetes and their phenomic and genomic characterization uncovers novel biology.</title>
        <authorList>
            <person name="Wiegand S."/>
            <person name="Jogler M."/>
            <person name="Boedeker C."/>
            <person name="Pinto D."/>
            <person name="Vollmers J."/>
            <person name="Rivas-Marin E."/>
            <person name="Kohn T."/>
            <person name="Peeters S.H."/>
            <person name="Heuer A."/>
            <person name="Rast P."/>
            <person name="Oberbeckmann S."/>
            <person name="Bunk B."/>
            <person name="Jeske O."/>
            <person name="Meyerdierks A."/>
            <person name="Storesund J.E."/>
            <person name="Kallscheuer N."/>
            <person name="Luecker S."/>
            <person name="Lage O.M."/>
            <person name="Pohl T."/>
            <person name="Merkel B.J."/>
            <person name="Hornburger P."/>
            <person name="Mueller R.-W."/>
            <person name="Bruemmer F."/>
            <person name="Labrenz M."/>
            <person name="Spormann A.M."/>
            <person name="Op den Camp H."/>
            <person name="Overmann J."/>
            <person name="Amann R."/>
            <person name="Jetten M.S.M."/>
            <person name="Mascher T."/>
            <person name="Medema M.H."/>
            <person name="Devos D.P."/>
            <person name="Kaster A.-K."/>
            <person name="Ovreas L."/>
            <person name="Rohde M."/>
            <person name="Galperin M.Y."/>
            <person name="Jogler C."/>
        </authorList>
    </citation>
    <scope>NUCLEOTIDE SEQUENCE [LARGE SCALE GENOMIC DNA]</scope>
    <source>
        <strain evidence="1 2">Enr17</strain>
    </source>
</reference>
<evidence type="ECO:0000313" key="2">
    <source>
        <dbReference type="Proteomes" id="UP000318313"/>
    </source>
</evidence>
<protein>
    <submittedName>
        <fullName evidence="1">Uncharacterized protein</fullName>
    </submittedName>
</protein>
<dbReference type="EMBL" id="CP037452">
    <property type="protein sequence ID" value="QDV52556.1"/>
    <property type="molecule type" value="Genomic_DNA"/>
</dbReference>
<accession>A0A518IHJ3</accession>
<sequence length="48" mass="5653">MQDTQEKQNLFIVQKAGIEGKQLLLNLIHNRRRHFFYQAFACVASKSM</sequence>
<proteinExistence type="predicted"/>